<dbReference type="EMBL" id="CAVNYO010000458">
    <property type="protein sequence ID" value="CAK5282597.1"/>
    <property type="molecule type" value="Genomic_DNA"/>
</dbReference>
<dbReference type="Proteomes" id="UP001295794">
    <property type="component" value="Unassembled WGS sequence"/>
</dbReference>
<dbReference type="AlphaFoldDB" id="A0AAD2K6Z2"/>
<evidence type="ECO:0008006" key="3">
    <source>
        <dbReference type="Google" id="ProtNLM"/>
    </source>
</evidence>
<name>A0AAD2K6Z2_9AGAR</name>
<accession>A0AAD2K6Z2</accession>
<organism evidence="1 2">
    <name type="scientific">Mycena citricolor</name>
    <dbReference type="NCBI Taxonomy" id="2018698"/>
    <lineage>
        <taxon>Eukaryota</taxon>
        <taxon>Fungi</taxon>
        <taxon>Dikarya</taxon>
        <taxon>Basidiomycota</taxon>
        <taxon>Agaricomycotina</taxon>
        <taxon>Agaricomycetes</taxon>
        <taxon>Agaricomycetidae</taxon>
        <taxon>Agaricales</taxon>
        <taxon>Marasmiineae</taxon>
        <taxon>Mycenaceae</taxon>
        <taxon>Mycena</taxon>
    </lineage>
</organism>
<reference evidence="1" key="1">
    <citation type="submission" date="2023-11" db="EMBL/GenBank/DDBJ databases">
        <authorList>
            <person name="De Vega J J."/>
            <person name="De Vega J J."/>
        </authorList>
    </citation>
    <scope>NUCLEOTIDE SEQUENCE</scope>
</reference>
<proteinExistence type="predicted"/>
<comment type="caution">
    <text evidence="1">The sequence shown here is derived from an EMBL/GenBank/DDBJ whole genome shotgun (WGS) entry which is preliminary data.</text>
</comment>
<protein>
    <recommendedName>
        <fullName evidence="3">HTH CENPB-type domain-containing protein</fullName>
    </recommendedName>
</protein>
<sequence length="122" mass="13601">MVNRAKSERVKGHLHARKQEKITHALAEYCTQQARPQTIGKPKYIQTLADEHGISYGTLHQRIQGGKSRKEASANKQSLTPAQEWSLVEFIKESASMGMLLSHRQIEEYANAAREAVLGSGC</sequence>
<evidence type="ECO:0000313" key="1">
    <source>
        <dbReference type="EMBL" id="CAK5282597.1"/>
    </source>
</evidence>
<gene>
    <name evidence="1" type="ORF">MYCIT1_LOCUS34466</name>
</gene>
<evidence type="ECO:0000313" key="2">
    <source>
        <dbReference type="Proteomes" id="UP001295794"/>
    </source>
</evidence>
<keyword evidence="2" id="KW-1185">Reference proteome</keyword>